<evidence type="ECO:0000256" key="1">
    <source>
        <dbReference type="SAM" id="Phobius"/>
    </source>
</evidence>
<organism evidence="2 3">
    <name type="scientific">Streptomyces albus (strain ATCC 21838 / DSM 41398 / FERM P-419 / JCM 4703 / NBRC 107858)</name>
    <dbReference type="NCBI Taxonomy" id="1081613"/>
    <lineage>
        <taxon>Bacteria</taxon>
        <taxon>Bacillati</taxon>
        <taxon>Actinomycetota</taxon>
        <taxon>Actinomycetes</taxon>
        <taxon>Kitasatosporales</taxon>
        <taxon>Streptomycetaceae</taxon>
        <taxon>Streptomyces</taxon>
    </lineage>
</organism>
<feature type="transmembrane region" description="Helical" evidence="1">
    <location>
        <begin position="28"/>
        <end position="46"/>
    </location>
</feature>
<reference evidence="2 3" key="1">
    <citation type="submission" date="2015-01" db="EMBL/GenBank/DDBJ databases">
        <title>Enhanced salinomycin production by adjusting the supply of polyketide extender units in Streptomyce albus DSM 41398.</title>
        <authorList>
            <person name="Lu C."/>
        </authorList>
    </citation>
    <scope>NUCLEOTIDE SEQUENCE [LARGE SCALE GENOMIC DNA]</scope>
    <source>
        <strain evidence="3">ATCC 21838 / DSM 41398 / FERM P-419 / JCM 4703 / NBRC 107858</strain>
    </source>
</reference>
<keyword evidence="1" id="KW-0812">Transmembrane</keyword>
<keyword evidence="3" id="KW-1185">Reference proteome</keyword>
<evidence type="ECO:0000313" key="2">
    <source>
        <dbReference type="EMBL" id="AJE87387.1"/>
    </source>
</evidence>
<dbReference type="EMBL" id="CP010519">
    <property type="protein sequence ID" value="AJE87387.1"/>
    <property type="molecule type" value="Genomic_DNA"/>
</dbReference>
<gene>
    <name evidence="2" type="ORF">SLNWT_7011</name>
</gene>
<dbReference type="Proteomes" id="UP000031523">
    <property type="component" value="Chromosome"/>
</dbReference>
<proteinExistence type="predicted"/>
<evidence type="ECO:0000313" key="3">
    <source>
        <dbReference type="Proteomes" id="UP000031523"/>
    </source>
</evidence>
<protein>
    <submittedName>
        <fullName evidence="2">Uncharacterized protein</fullName>
    </submittedName>
</protein>
<dbReference type="AlphaFoldDB" id="A0A0B5FA99"/>
<keyword evidence="1" id="KW-1133">Transmembrane helix</keyword>
<sequence>MVIVILVGGVVALPVVWPTVSRFPFVWPVLVSALLSLVAVSSQSYIRVVRTRRI</sequence>
<name>A0A0B5FA99_STRA4</name>
<keyword evidence="1" id="KW-0472">Membrane</keyword>
<accession>A0A0B5FA99</accession>
<dbReference type="KEGG" id="sals:SLNWT_7011"/>